<feature type="region of interest" description="Disordered" evidence="1">
    <location>
        <begin position="1"/>
        <end position="37"/>
    </location>
</feature>
<reference evidence="2 3" key="1">
    <citation type="submission" date="2024-01" db="EMBL/GenBank/DDBJ databases">
        <authorList>
            <person name="Kunselman E."/>
        </authorList>
    </citation>
    <scope>NUCLEOTIDE SEQUENCE [LARGE SCALE GENOMIC DNA]</scope>
    <source>
        <strain evidence="2">2 abalone samples</strain>
    </source>
</reference>
<comment type="caution">
    <text evidence="2">The sequence shown here is derived from an EMBL/GenBank/DDBJ whole genome shotgun (WGS) entry which is preliminary data.</text>
</comment>
<evidence type="ECO:0000256" key="1">
    <source>
        <dbReference type="SAM" id="MobiDB-lite"/>
    </source>
</evidence>
<organism evidence="2 3">
    <name type="scientific">Candidatus Xenohaliotis californiensis</name>
    <dbReference type="NCBI Taxonomy" id="84677"/>
    <lineage>
        <taxon>Bacteria</taxon>
        <taxon>Pseudomonadati</taxon>
        <taxon>Pseudomonadota</taxon>
        <taxon>Alphaproteobacteria</taxon>
        <taxon>Rickettsiales</taxon>
        <taxon>Anaplasmataceae</taxon>
        <taxon>Candidatus Xenohaliotis</taxon>
    </lineage>
</organism>
<evidence type="ECO:0000313" key="2">
    <source>
        <dbReference type="EMBL" id="CAK8162510.1"/>
    </source>
</evidence>
<evidence type="ECO:0000313" key="3">
    <source>
        <dbReference type="Proteomes" id="UP001314181"/>
    </source>
</evidence>
<dbReference type="EMBL" id="CAWVOK010000009">
    <property type="protein sequence ID" value="CAK8162510.1"/>
    <property type="molecule type" value="Genomic_DNA"/>
</dbReference>
<keyword evidence="3" id="KW-1185">Reference proteome</keyword>
<feature type="compositionally biased region" description="Basic and acidic residues" evidence="1">
    <location>
        <begin position="25"/>
        <end position="37"/>
    </location>
</feature>
<sequence length="153" mass="17533">MIENDKNSTKEIIGQKSNQNNMDNNKNESNKADLKNETFSVKKDSEIETDNFNLNYSIPEQRSALSKFLSGLKNAINILFSSLFMKKTKKYDVAHQEHFANIDTAKQIKEHMGGENENFSTKTRDSIKYKTTHAAKQKSKQNKQLDASTPHME</sequence>
<dbReference type="RefSeq" id="WP_338363603.1">
    <property type="nucleotide sequence ID" value="NZ_CAWVOK010000009.1"/>
</dbReference>
<protein>
    <submittedName>
        <fullName evidence="2">Uncharacterized protein</fullName>
    </submittedName>
</protein>
<feature type="compositionally biased region" description="Basic residues" evidence="1">
    <location>
        <begin position="130"/>
        <end position="141"/>
    </location>
</feature>
<dbReference type="Proteomes" id="UP001314181">
    <property type="component" value="Unassembled WGS sequence"/>
</dbReference>
<proteinExistence type="predicted"/>
<gene>
    <name evidence="2" type="ORF">CAXC1_180018</name>
</gene>
<accession>A0ABP0ES22</accession>
<feature type="region of interest" description="Disordered" evidence="1">
    <location>
        <begin position="111"/>
        <end position="153"/>
    </location>
</feature>
<feature type="compositionally biased region" description="Low complexity" evidence="1">
    <location>
        <begin position="15"/>
        <end position="24"/>
    </location>
</feature>
<name>A0ABP0ES22_9RICK</name>